<dbReference type="SUPFAM" id="SSF52402">
    <property type="entry name" value="Adenine nucleotide alpha hydrolases-like"/>
    <property type="match status" value="2"/>
</dbReference>
<sequence length="294" mass="32035">MYKTILAAVDRSDEAKRAARTAVMLAGRFEATLVLAHVVNERDFSAFQYYVPSAWEETKKTNEAMLEQFTAEAESGGVTKVETVLRSGAPKSTVPRELAPEFGADLIVTGASGMGTVEKLVMGSVSSGILRKAREDVLVVRKESAGGYKKILVAVDGSEEAGLAFEKGIQLALQTGAELFIVHVFNSYLLYSTSLNARILRTIEDDDRKMLEDYKAEAERLGVADVTTSLLYGAAKLIIPQEYAIQHEIDLIVSGASGMNRTERLLLGSVAEGIAHRAICDVLVVRQPLEHREQ</sequence>
<evidence type="ECO:0000259" key="2">
    <source>
        <dbReference type="Pfam" id="PF00582"/>
    </source>
</evidence>
<comment type="similarity">
    <text evidence="1">Belongs to the universal stress protein A family.</text>
</comment>
<dbReference type="InterPro" id="IPR014729">
    <property type="entry name" value="Rossmann-like_a/b/a_fold"/>
</dbReference>
<accession>A0A510Y4S6</accession>
<dbReference type="OrthoDB" id="9789668at2"/>
<dbReference type="AlphaFoldDB" id="A0A510Y4S6"/>
<proteinExistence type="inferred from homology"/>
<dbReference type="PANTHER" id="PTHR46268">
    <property type="entry name" value="STRESS RESPONSE PROTEIN NHAX"/>
    <property type="match status" value="1"/>
</dbReference>
<feature type="domain" description="UspA" evidence="2">
    <location>
        <begin position="148"/>
        <end position="286"/>
    </location>
</feature>
<gene>
    <name evidence="3" type="ORF">MHA01_12470</name>
</gene>
<evidence type="ECO:0000313" key="3">
    <source>
        <dbReference type="EMBL" id="GEK58342.1"/>
    </source>
</evidence>
<evidence type="ECO:0000256" key="1">
    <source>
        <dbReference type="ARBA" id="ARBA00008791"/>
    </source>
</evidence>
<dbReference type="Pfam" id="PF00582">
    <property type="entry name" value="Usp"/>
    <property type="match status" value="2"/>
</dbReference>
<dbReference type="CDD" id="cd00293">
    <property type="entry name" value="USP-like"/>
    <property type="match status" value="2"/>
</dbReference>
<dbReference type="Proteomes" id="UP000321051">
    <property type="component" value="Unassembled WGS sequence"/>
</dbReference>
<comment type="caution">
    <text evidence="3">The sequence shown here is derived from an EMBL/GenBank/DDBJ whole genome shotgun (WGS) entry which is preliminary data.</text>
</comment>
<dbReference type="InterPro" id="IPR006016">
    <property type="entry name" value="UspA"/>
</dbReference>
<dbReference type="STRING" id="1371.GCA_900166605_02739"/>
<dbReference type="PRINTS" id="PR01438">
    <property type="entry name" value="UNVRSLSTRESS"/>
</dbReference>
<protein>
    <recommendedName>
        <fullName evidence="2">UspA domain-containing protein</fullName>
    </recommendedName>
</protein>
<dbReference type="Gene3D" id="3.40.50.620">
    <property type="entry name" value="HUPs"/>
    <property type="match status" value="2"/>
</dbReference>
<dbReference type="InterPro" id="IPR006015">
    <property type="entry name" value="Universal_stress_UspA"/>
</dbReference>
<name>A0A510Y4S6_MARHA</name>
<dbReference type="RefSeq" id="WP_094908410.1">
    <property type="nucleotide sequence ID" value="NZ_BJUN01000005.1"/>
</dbReference>
<evidence type="ECO:0000313" key="4">
    <source>
        <dbReference type="Proteomes" id="UP000321051"/>
    </source>
</evidence>
<keyword evidence="4" id="KW-1185">Reference proteome</keyword>
<organism evidence="3 4">
    <name type="scientific">Marinococcus halophilus</name>
    <dbReference type="NCBI Taxonomy" id="1371"/>
    <lineage>
        <taxon>Bacteria</taxon>
        <taxon>Bacillati</taxon>
        <taxon>Bacillota</taxon>
        <taxon>Bacilli</taxon>
        <taxon>Bacillales</taxon>
        <taxon>Bacillaceae</taxon>
        <taxon>Marinococcus</taxon>
    </lineage>
</organism>
<feature type="domain" description="UspA" evidence="2">
    <location>
        <begin position="1"/>
        <end position="141"/>
    </location>
</feature>
<dbReference type="EMBL" id="BJUN01000005">
    <property type="protein sequence ID" value="GEK58342.1"/>
    <property type="molecule type" value="Genomic_DNA"/>
</dbReference>
<reference evidence="3 4" key="1">
    <citation type="submission" date="2019-07" db="EMBL/GenBank/DDBJ databases">
        <title>Whole genome shotgun sequence of Marinococcus halophilus NBRC 102359.</title>
        <authorList>
            <person name="Hosoyama A."/>
            <person name="Uohara A."/>
            <person name="Ohji S."/>
            <person name="Ichikawa N."/>
        </authorList>
    </citation>
    <scope>NUCLEOTIDE SEQUENCE [LARGE SCALE GENOMIC DNA]</scope>
    <source>
        <strain evidence="3 4">NBRC 102359</strain>
    </source>
</reference>
<dbReference type="PANTHER" id="PTHR46268:SF6">
    <property type="entry name" value="UNIVERSAL STRESS PROTEIN UP12"/>
    <property type="match status" value="1"/>
</dbReference>